<dbReference type="AlphaFoldDB" id="A0AAV6FMC3"/>
<evidence type="ECO:0000256" key="2">
    <source>
        <dbReference type="ARBA" id="ARBA00022525"/>
    </source>
</evidence>
<sequence>MCVLTIASTIFALLAFTGAAPVCEELVKPLHVEDLTPMMGKWWFLSGFNDNRLFRDILKVVNSSWITLTPSGQAESFIMSHGNKIDGKCEFTTSNITLKRSVLRVIQMFEGHPVITEVTILPSGSDYLTMKMNHKMVDINISSFYIFGRSAKLSETEQQAFQRQAECLGYSSPAPYTYNGVTELCDQAKHNLMCEPLIKHQEIKNTTQLMGRWVFLMGFVDHKIFHDLLKNASSGWMGWTLSPETDTISISQGNRLNGQCMITSSNSTISDSVFRGSAMYAGHLMTTEGWFLPSGTDILVMYSKSQSGDQNIRALYMFGRSSKASATDFLNVQKQAECLGWIGPAHYTYDGVTELCENSPESSGDKVVD</sequence>
<keyword evidence="7" id="KW-1185">Reference proteome</keyword>
<evidence type="ECO:0000313" key="7">
    <source>
        <dbReference type="Proteomes" id="UP000823561"/>
    </source>
</evidence>
<comment type="subcellular location">
    <subcellularLocation>
        <location evidence="1">Secreted</location>
    </subcellularLocation>
</comment>
<dbReference type="Gene3D" id="2.40.128.20">
    <property type="match status" value="2"/>
</dbReference>
<evidence type="ECO:0000256" key="3">
    <source>
        <dbReference type="ARBA" id="ARBA00022729"/>
    </source>
</evidence>
<feature type="signal peptide" evidence="5">
    <location>
        <begin position="1"/>
        <end position="19"/>
    </location>
</feature>
<evidence type="ECO:0000256" key="5">
    <source>
        <dbReference type="SAM" id="SignalP"/>
    </source>
</evidence>
<dbReference type="Proteomes" id="UP000823561">
    <property type="component" value="Chromosome 21"/>
</dbReference>
<feature type="chain" id="PRO_5043798132" evidence="5">
    <location>
        <begin position="20"/>
        <end position="369"/>
    </location>
</feature>
<evidence type="ECO:0000256" key="1">
    <source>
        <dbReference type="ARBA" id="ARBA00004613"/>
    </source>
</evidence>
<dbReference type="PANTHER" id="PTHR11967:SF2">
    <property type="entry name" value="ALPHA-1-ACID GLYCOPROTEIN 1"/>
    <property type="match status" value="1"/>
</dbReference>
<keyword evidence="4" id="KW-0325">Glycoprotein</keyword>
<keyword evidence="3 5" id="KW-0732">Signal</keyword>
<name>A0AAV6FMC3_9TELE</name>
<dbReference type="InterPro" id="IPR012674">
    <property type="entry name" value="Calycin"/>
</dbReference>
<dbReference type="SUPFAM" id="SSF50814">
    <property type="entry name" value="Lipocalins"/>
    <property type="match status" value="2"/>
</dbReference>
<gene>
    <name evidence="6" type="ORF">AALO_G00267130</name>
</gene>
<accession>A0AAV6FMC3</accession>
<evidence type="ECO:0000256" key="4">
    <source>
        <dbReference type="ARBA" id="ARBA00023180"/>
    </source>
</evidence>
<dbReference type="EMBL" id="JADWDJ010000021">
    <property type="protein sequence ID" value="KAG5263649.1"/>
    <property type="molecule type" value="Genomic_DNA"/>
</dbReference>
<dbReference type="GO" id="GO:0005576">
    <property type="term" value="C:extracellular region"/>
    <property type="evidence" value="ECO:0007669"/>
    <property type="project" value="UniProtKB-SubCell"/>
</dbReference>
<keyword evidence="2" id="KW-0964">Secreted</keyword>
<organism evidence="6 7">
    <name type="scientific">Alosa alosa</name>
    <name type="common">allis shad</name>
    <dbReference type="NCBI Taxonomy" id="278164"/>
    <lineage>
        <taxon>Eukaryota</taxon>
        <taxon>Metazoa</taxon>
        <taxon>Chordata</taxon>
        <taxon>Craniata</taxon>
        <taxon>Vertebrata</taxon>
        <taxon>Euteleostomi</taxon>
        <taxon>Actinopterygii</taxon>
        <taxon>Neopterygii</taxon>
        <taxon>Teleostei</taxon>
        <taxon>Clupei</taxon>
        <taxon>Clupeiformes</taxon>
        <taxon>Clupeoidei</taxon>
        <taxon>Clupeidae</taxon>
        <taxon>Alosa</taxon>
    </lineage>
</organism>
<evidence type="ECO:0000313" key="6">
    <source>
        <dbReference type="EMBL" id="KAG5263649.1"/>
    </source>
</evidence>
<reference evidence="6" key="1">
    <citation type="submission" date="2020-10" db="EMBL/GenBank/DDBJ databases">
        <title>Chromosome-scale genome assembly of the Allis shad, Alosa alosa.</title>
        <authorList>
            <person name="Margot Z."/>
            <person name="Christophe K."/>
            <person name="Cabau C."/>
            <person name="Louis A."/>
            <person name="Berthelot C."/>
            <person name="Parey E."/>
            <person name="Roest Crollius H."/>
            <person name="Montfort J."/>
            <person name="Robinson-Rechavi M."/>
            <person name="Bucao C."/>
            <person name="Bouchez O."/>
            <person name="Gislard M."/>
            <person name="Lluch J."/>
            <person name="Milhes M."/>
            <person name="Lampietro C."/>
            <person name="Lopez Roques C."/>
            <person name="Donnadieu C."/>
            <person name="Braasch I."/>
            <person name="Desvignes T."/>
            <person name="Postlethwait J."/>
            <person name="Bobe J."/>
            <person name="Guiguen Y."/>
        </authorList>
    </citation>
    <scope>NUCLEOTIDE SEQUENCE</scope>
    <source>
        <strain evidence="6">M-15738</strain>
        <tissue evidence="6">Blood</tissue>
    </source>
</reference>
<proteinExistence type="predicted"/>
<comment type="caution">
    <text evidence="6">The sequence shown here is derived from an EMBL/GenBank/DDBJ whole genome shotgun (WGS) entry which is preliminary data.</text>
</comment>
<protein>
    <submittedName>
        <fullName evidence="6">Uncharacterized protein</fullName>
    </submittedName>
</protein>
<dbReference type="PANTHER" id="PTHR11967">
    <property type="entry name" value="ALPHA-1-ACID GLYCOPROTEIN"/>
    <property type="match status" value="1"/>
</dbReference>